<evidence type="ECO:0000259" key="2">
    <source>
        <dbReference type="Pfam" id="PF13568"/>
    </source>
</evidence>
<dbReference type="AlphaFoldDB" id="A0A437PMI7"/>
<dbReference type="EMBL" id="SACY01000005">
    <property type="protein sequence ID" value="RVU23506.1"/>
    <property type="molecule type" value="Genomic_DNA"/>
</dbReference>
<comment type="caution">
    <text evidence="3">The sequence shown here is derived from an EMBL/GenBank/DDBJ whole genome shotgun (WGS) entry which is preliminary data.</text>
</comment>
<gene>
    <name evidence="3" type="ORF">EOJ36_10535</name>
</gene>
<evidence type="ECO:0000256" key="1">
    <source>
        <dbReference type="SAM" id="SignalP"/>
    </source>
</evidence>
<feature type="signal peptide" evidence="1">
    <location>
        <begin position="1"/>
        <end position="20"/>
    </location>
</feature>
<evidence type="ECO:0000313" key="3">
    <source>
        <dbReference type="EMBL" id="RVU23506.1"/>
    </source>
</evidence>
<dbReference type="Proteomes" id="UP000282832">
    <property type="component" value="Unassembled WGS sequence"/>
</dbReference>
<feature type="domain" description="Outer membrane protein beta-barrel" evidence="2">
    <location>
        <begin position="19"/>
        <end position="196"/>
    </location>
</feature>
<keyword evidence="4" id="KW-1185">Reference proteome</keyword>
<feature type="chain" id="PRO_5019190341" evidence="1">
    <location>
        <begin position="21"/>
        <end position="221"/>
    </location>
</feature>
<keyword evidence="1" id="KW-0732">Signal</keyword>
<dbReference type="OrthoDB" id="1467485at2"/>
<sequence>MKKIGYSLVFLLVCANISFAQSKKYVQVFHEYYDDKPIHFGFQFGFVQARYFVSEPITPHIISPSNFGFFVGGNVNYAFNKYFEAKSGINVALYERRIIYGNAYENEKYRESTWIEFPFLMKFRSVRRKNHRAFINAGFKVGLESNKKDNTTGVNEFDGVNQTDFTIEYGFGLEIFNRFFKLSPEIRFSNGLVNLYDKENNLFGNNLNLKSNTISLILNFE</sequence>
<reference evidence="3 4" key="1">
    <citation type="submission" date="2019-01" db="EMBL/GenBank/DDBJ databases">
        <authorList>
            <person name="Chen W.-M."/>
        </authorList>
    </citation>
    <scope>NUCLEOTIDE SEQUENCE [LARGE SCALE GENOMIC DNA]</scope>
    <source>
        <strain evidence="3 4">FSY-15</strain>
    </source>
</reference>
<evidence type="ECO:0000313" key="4">
    <source>
        <dbReference type="Proteomes" id="UP000282832"/>
    </source>
</evidence>
<protein>
    <submittedName>
        <fullName evidence="3">PorT family protein</fullName>
    </submittedName>
</protein>
<dbReference type="Pfam" id="PF13568">
    <property type="entry name" value="OMP_b-brl_2"/>
    <property type="match status" value="1"/>
</dbReference>
<dbReference type="InterPro" id="IPR025665">
    <property type="entry name" value="Beta-barrel_OMP_2"/>
</dbReference>
<proteinExistence type="predicted"/>
<name>A0A437PMI7_9BACT</name>
<organism evidence="3 4">
    <name type="scientific">Sandaracinomonas limnophila</name>
    <dbReference type="NCBI Taxonomy" id="1862386"/>
    <lineage>
        <taxon>Bacteria</taxon>
        <taxon>Pseudomonadati</taxon>
        <taxon>Bacteroidota</taxon>
        <taxon>Cytophagia</taxon>
        <taxon>Cytophagales</taxon>
        <taxon>Flectobacillaceae</taxon>
        <taxon>Sandaracinomonas</taxon>
    </lineage>
</organism>
<accession>A0A437PMI7</accession>
<dbReference type="RefSeq" id="WP_127805135.1">
    <property type="nucleotide sequence ID" value="NZ_SACY01000005.1"/>
</dbReference>